<keyword evidence="13" id="KW-1185">Reference proteome</keyword>
<dbReference type="RefSeq" id="WP_041953648.1">
    <property type="nucleotide sequence ID" value="NZ_CP009761.1"/>
</dbReference>
<dbReference type="PANTHER" id="PTHR23090:SF9">
    <property type="entry name" value="GLUTAMINE-DEPENDENT NAD(+) SYNTHETASE"/>
    <property type="match status" value="1"/>
</dbReference>
<dbReference type="NCBIfam" id="TIGR00552">
    <property type="entry name" value="nadE"/>
    <property type="match status" value="1"/>
</dbReference>
<feature type="binding site" evidence="8">
    <location>
        <position position="133"/>
    </location>
    <ligand>
        <name>Mg(2+)</name>
        <dbReference type="ChEBI" id="CHEBI:18420"/>
    </ligand>
</feature>
<evidence type="ECO:0000256" key="10">
    <source>
        <dbReference type="RuleBase" id="RU003812"/>
    </source>
</evidence>
<keyword evidence="2 8" id="KW-0436">Ligase</keyword>
<feature type="binding site" evidence="8">
    <location>
        <position position="128"/>
    </location>
    <ligand>
        <name>ATP</name>
        <dbReference type="ChEBI" id="CHEBI:30616"/>
    </ligand>
</feature>
<dbReference type="InterPro" id="IPR022310">
    <property type="entry name" value="NAD/GMP_synthase"/>
</dbReference>
<keyword evidence="5 8" id="KW-0067">ATP-binding</keyword>
<feature type="binding site" description="in other chain" evidence="8">
    <location>
        <begin position="225"/>
        <end position="226"/>
    </location>
    <ligand>
        <name>deamido-NAD(+)</name>
        <dbReference type="ChEBI" id="CHEBI:58437"/>
        <note>ligand shared between two neighboring subunits</note>
    </ligand>
</feature>
<feature type="binding site" evidence="8">
    <location>
        <position position="33"/>
    </location>
    <ligand>
        <name>Mg(2+)</name>
        <dbReference type="ChEBI" id="CHEBI:18420"/>
    </ligand>
</feature>
<dbReference type="GO" id="GO:0046872">
    <property type="term" value="F:metal ion binding"/>
    <property type="evidence" value="ECO:0007669"/>
    <property type="project" value="UniProtKB-KW"/>
</dbReference>
<evidence type="ECO:0000256" key="6">
    <source>
        <dbReference type="ARBA" id="ARBA00022842"/>
    </source>
</evidence>
<evidence type="ECO:0000256" key="5">
    <source>
        <dbReference type="ARBA" id="ARBA00022840"/>
    </source>
</evidence>
<feature type="domain" description="NAD/GMP synthase" evidence="11">
    <location>
        <begin position="5"/>
        <end position="229"/>
    </location>
</feature>
<dbReference type="InterPro" id="IPR003694">
    <property type="entry name" value="NAD_synthase"/>
</dbReference>
<keyword evidence="7 8" id="KW-0520">NAD</keyword>
<accession>A0A0B4S073</accession>
<keyword evidence="4 8" id="KW-0547">Nucleotide-binding</keyword>
<keyword evidence="6 8" id="KW-0460">Magnesium</keyword>
<gene>
    <name evidence="8" type="primary">nadE</name>
    <name evidence="12" type="ORF">NW74_02225</name>
</gene>
<dbReference type="Gene3D" id="3.40.50.620">
    <property type="entry name" value="HUPs"/>
    <property type="match status" value="1"/>
</dbReference>
<dbReference type="SUPFAM" id="SSF52402">
    <property type="entry name" value="Adenine nucleotide alpha hydrolases-like"/>
    <property type="match status" value="1"/>
</dbReference>
<name>A0A0B4S073_9FIRM</name>
<dbReference type="KEGG" id="pmic:NW74_02225"/>
<dbReference type="InterPro" id="IPR022926">
    <property type="entry name" value="NH(3)-dep_NAD(+)_synth"/>
</dbReference>
<dbReference type="GO" id="GO:0005737">
    <property type="term" value="C:cytoplasm"/>
    <property type="evidence" value="ECO:0007669"/>
    <property type="project" value="InterPro"/>
</dbReference>
<comment type="subunit">
    <text evidence="8">Homodimer.</text>
</comment>
<evidence type="ECO:0000256" key="3">
    <source>
        <dbReference type="ARBA" id="ARBA00022723"/>
    </source>
</evidence>
<dbReference type="GO" id="GO:0008795">
    <property type="term" value="F:NAD+ synthase activity"/>
    <property type="evidence" value="ECO:0007669"/>
    <property type="project" value="UniProtKB-UniRule"/>
</dbReference>
<dbReference type="OrthoDB" id="9803818at2"/>
<evidence type="ECO:0000256" key="9">
    <source>
        <dbReference type="RuleBase" id="RU003811"/>
    </source>
</evidence>
<evidence type="ECO:0000313" key="13">
    <source>
        <dbReference type="Proteomes" id="UP000031386"/>
    </source>
</evidence>
<comment type="function">
    <text evidence="8">Catalyzes the ATP-dependent amidation of deamido-NAD to form NAD. Uses ammonia as a nitrogen source.</text>
</comment>
<feature type="binding site" evidence="8">
    <location>
        <position position="157"/>
    </location>
    <ligand>
        <name>ATP</name>
        <dbReference type="ChEBI" id="CHEBI:30616"/>
    </ligand>
</feature>
<dbReference type="Proteomes" id="UP000031386">
    <property type="component" value="Chromosome"/>
</dbReference>
<feature type="binding site" evidence="8">
    <location>
        <position position="148"/>
    </location>
    <ligand>
        <name>deamido-NAD(+)</name>
        <dbReference type="ChEBI" id="CHEBI:58437"/>
        <note>ligand shared between two neighboring subunits</note>
    </ligand>
</feature>
<evidence type="ECO:0000313" key="12">
    <source>
        <dbReference type="EMBL" id="AIZ36252.1"/>
    </source>
</evidence>
<comment type="catalytic activity">
    <reaction evidence="8 10">
        <text>deamido-NAD(+) + NH4(+) + ATP = AMP + diphosphate + NAD(+) + H(+)</text>
        <dbReference type="Rhea" id="RHEA:21188"/>
        <dbReference type="ChEBI" id="CHEBI:15378"/>
        <dbReference type="ChEBI" id="CHEBI:28938"/>
        <dbReference type="ChEBI" id="CHEBI:30616"/>
        <dbReference type="ChEBI" id="CHEBI:33019"/>
        <dbReference type="ChEBI" id="CHEBI:57540"/>
        <dbReference type="ChEBI" id="CHEBI:58437"/>
        <dbReference type="ChEBI" id="CHEBI:456215"/>
        <dbReference type="EC" id="6.3.1.5"/>
    </reaction>
</comment>
<evidence type="ECO:0000256" key="7">
    <source>
        <dbReference type="ARBA" id="ARBA00023027"/>
    </source>
</evidence>
<dbReference type="STRING" id="33033.NW74_02225"/>
<dbReference type="EMBL" id="CP009761">
    <property type="protein sequence ID" value="AIZ36252.1"/>
    <property type="molecule type" value="Genomic_DNA"/>
</dbReference>
<dbReference type="EC" id="6.3.1.5" evidence="8 10"/>
<evidence type="ECO:0000256" key="8">
    <source>
        <dbReference type="HAMAP-Rule" id="MF_00193"/>
    </source>
</evidence>
<organism evidence="12 13">
    <name type="scientific">Parvimonas micra</name>
    <dbReference type="NCBI Taxonomy" id="33033"/>
    <lineage>
        <taxon>Bacteria</taxon>
        <taxon>Bacillati</taxon>
        <taxon>Bacillota</taxon>
        <taxon>Tissierellia</taxon>
        <taxon>Tissierellales</taxon>
        <taxon>Peptoniphilaceae</taxon>
        <taxon>Parvimonas</taxon>
    </lineage>
</organism>
<reference evidence="12 13" key="1">
    <citation type="submission" date="2014-10" db="EMBL/GenBank/DDBJ databases">
        <title>Complete genome sequence of Parvimonas micra KCOM 1535 (= ChDC B708).</title>
        <authorList>
            <person name="Kook J.-K."/>
            <person name="Park S.-N."/>
            <person name="Lim Y.K."/>
            <person name="Roh H."/>
        </authorList>
    </citation>
    <scope>NUCLEOTIDE SEQUENCE [LARGE SCALE GENOMIC DNA]</scope>
    <source>
        <strain evidence="13">KCOM 1535 / ChDC B708</strain>
    </source>
</reference>
<evidence type="ECO:0000256" key="2">
    <source>
        <dbReference type="ARBA" id="ARBA00022598"/>
    </source>
</evidence>
<dbReference type="GO" id="GO:0004359">
    <property type="term" value="F:glutaminase activity"/>
    <property type="evidence" value="ECO:0007669"/>
    <property type="project" value="InterPro"/>
</dbReference>
<comment type="similarity">
    <text evidence="1 8 9">Belongs to the NAD synthetase family.</text>
</comment>
<dbReference type="GO" id="GO:0009435">
    <property type="term" value="P:NAD+ biosynthetic process"/>
    <property type="evidence" value="ECO:0007669"/>
    <property type="project" value="UniProtKB-UniRule"/>
</dbReference>
<dbReference type="HAMAP" id="MF_00193">
    <property type="entry name" value="NadE_ammonia_dep"/>
    <property type="match status" value="1"/>
</dbReference>
<dbReference type="PANTHER" id="PTHR23090">
    <property type="entry name" value="NH 3 /GLUTAMINE-DEPENDENT NAD + SYNTHETASE"/>
    <property type="match status" value="1"/>
</dbReference>
<feature type="binding site" description="in other chain" evidence="8">
    <location>
        <position position="108"/>
    </location>
    <ligand>
        <name>deamido-NAD(+)</name>
        <dbReference type="ChEBI" id="CHEBI:58437"/>
        <note>ligand shared between two neighboring subunits</note>
    </ligand>
</feature>
<proteinExistence type="inferred from homology"/>
<dbReference type="GO" id="GO:0003952">
    <property type="term" value="F:NAD+ synthase (glutamine-hydrolyzing) activity"/>
    <property type="evidence" value="ECO:0007669"/>
    <property type="project" value="InterPro"/>
</dbReference>
<comment type="pathway">
    <text evidence="8">Cofactor biosynthesis; NAD(+) biosynthesis; NAD(+) from deamido-NAD(+) (ammonia route): step 1/1.</text>
</comment>
<dbReference type="UniPathway" id="UPA00253">
    <property type="reaction ID" value="UER00333"/>
</dbReference>
<protein>
    <recommendedName>
        <fullName evidence="8 10">NH(3)-dependent NAD(+) synthetase</fullName>
        <ecNumber evidence="8 10">6.3.1.5</ecNumber>
    </recommendedName>
</protein>
<dbReference type="InterPro" id="IPR014729">
    <property type="entry name" value="Rossmann-like_a/b/a_fold"/>
</dbReference>
<dbReference type="CDD" id="cd00553">
    <property type="entry name" value="NAD_synthase"/>
    <property type="match status" value="1"/>
</dbReference>
<dbReference type="Pfam" id="PF02540">
    <property type="entry name" value="NAD_synthase"/>
    <property type="match status" value="1"/>
</dbReference>
<sequence length="235" mass="26777">MKEVVDKLVEWLRSSVKEANCKGIVYGLSGGVDSAVIAALSKLAFDDESLAIMMPINSCEEDEKDAKLVIDKFKLNAIKIDLSKTYSVFTDSVEKGDNSMAYANIKPRLRMTTLYYYAQLKRYLVVGTSNKSEFTVGYFTKYGDSGSDLMPLVDFTKREIFELAKFLKVPDKIIQKPPSAGLFENQTDEDEMGFSYDDLEKFINSEKLDKNIEEKIKKMVKNSEHKRNFAKGFRR</sequence>
<keyword evidence="3 8" id="KW-0479">Metal-binding</keyword>
<dbReference type="GO" id="GO:0005524">
    <property type="term" value="F:ATP binding"/>
    <property type="evidence" value="ECO:0007669"/>
    <property type="project" value="UniProtKB-UniRule"/>
</dbReference>
<evidence type="ECO:0000259" key="11">
    <source>
        <dbReference type="Pfam" id="PF02540"/>
    </source>
</evidence>
<feature type="binding site" evidence="8">
    <location>
        <begin position="27"/>
        <end position="34"/>
    </location>
    <ligand>
        <name>ATP</name>
        <dbReference type="ChEBI" id="CHEBI:30616"/>
    </ligand>
</feature>
<feature type="binding site" description="in other chain" evidence="8">
    <location>
        <position position="141"/>
    </location>
    <ligand>
        <name>deamido-NAD(+)</name>
        <dbReference type="ChEBI" id="CHEBI:58437"/>
        <note>ligand shared between two neighboring subunits</note>
    </ligand>
</feature>
<evidence type="ECO:0000256" key="4">
    <source>
        <dbReference type="ARBA" id="ARBA00022741"/>
    </source>
</evidence>
<feature type="binding site" evidence="8">
    <location>
        <position position="179"/>
    </location>
    <ligand>
        <name>ATP</name>
        <dbReference type="ChEBI" id="CHEBI:30616"/>
    </ligand>
</feature>
<evidence type="ECO:0000256" key="1">
    <source>
        <dbReference type="ARBA" id="ARBA00005859"/>
    </source>
</evidence>
<dbReference type="AlphaFoldDB" id="A0A0B4S073"/>